<dbReference type="EMBL" id="JADYXP020000027">
    <property type="protein sequence ID" value="KAL0099900.1"/>
    <property type="molecule type" value="Genomic_DNA"/>
</dbReference>
<evidence type="ECO:0000313" key="1">
    <source>
        <dbReference type="EMBL" id="KAL0099900.1"/>
    </source>
</evidence>
<keyword evidence="2" id="KW-1185">Reference proteome</keyword>
<dbReference type="AlphaFoldDB" id="A0AAW2ECC8"/>
<protein>
    <submittedName>
        <fullName evidence="1">Uncharacterized protein</fullName>
    </submittedName>
</protein>
<sequence>MRNLAQEITLIYNNETNALTTQQIVKNYFVYSDRETPSANPRNENVRRLSLNTHNVCQDLQKRLSFEARKRGRPLLMRSLHERYLWRYLFEKTPTLLPNYSGKRAPYRF</sequence>
<name>A0AAW2ECC8_9HYME</name>
<evidence type="ECO:0000313" key="2">
    <source>
        <dbReference type="Proteomes" id="UP001430953"/>
    </source>
</evidence>
<organism evidence="1 2">
    <name type="scientific">Cardiocondyla obscurior</name>
    <dbReference type="NCBI Taxonomy" id="286306"/>
    <lineage>
        <taxon>Eukaryota</taxon>
        <taxon>Metazoa</taxon>
        <taxon>Ecdysozoa</taxon>
        <taxon>Arthropoda</taxon>
        <taxon>Hexapoda</taxon>
        <taxon>Insecta</taxon>
        <taxon>Pterygota</taxon>
        <taxon>Neoptera</taxon>
        <taxon>Endopterygota</taxon>
        <taxon>Hymenoptera</taxon>
        <taxon>Apocrita</taxon>
        <taxon>Aculeata</taxon>
        <taxon>Formicoidea</taxon>
        <taxon>Formicidae</taxon>
        <taxon>Myrmicinae</taxon>
        <taxon>Cardiocondyla</taxon>
    </lineage>
</organism>
<comment type="caution">
    <text evidence="1">The sequence shown here is derived from an EMBL/GenBank/DDBJ whole genome shotgun (WGS) entry which is preliminary data.</text>
</comment>
<accession>A0AAW2ECC8</accession>
<dbReference type="Proteomes" id="UP001430953">
    <property type="component" value="Unassembled WGS sequence"/>
</dbReference>
<reference evidence="1 2" key="1">
    <citation type="submission" date="2023-03" db="EMBL/GenBank/DDBJ databases">
        <title>High recombination rates correlate with genetic variation in Cardiocondyla obscurior ants.</title>
        <authorList>
            <person name="Errbii M."/>
        </authorList>
    </citation>
    <scope>NUCLEOTIDE SEQUENCE [LARGE SCALE GENOMIC DNA]</scope>
    <source>
        <strain evidence="1">Alpha-2009</strain>
        <tissue evidence="1">Whole body</tissue>
    </source>
</reference>
<gene>
    <name evidence="1" type="ORF">PUN28_019971</name>
</gene>
<proteinExistence type="predicted"/>